<dbReference type="GO" id="GO:0006508">
    <property type="term" value="P:proteolysis"/>
    <property type="evidence" value="ECO:0007669"/>
    <property type="project" value="InterPro"/>
</dbReference>
<dbReference type="InterPro" id="IPR011600">
    <property type="entry name" value="Pept_C14_caspase"/>
</dbReference>
<comment type="similarity">
    <text evidence="1">Belongs to the peptidase C14A family.</text>
</comment>
<dbReference type="InterPro" id="IPR029030">
    <property type="entry name" value="Caspase-like_dom_sf"/>
</dbReference>
<accession>A0A8J7TH53</accession>
<evidence type="ECO:0000256" key="3">
    <source>
        <dbReference type="ARBA" id="ARBA00022737"/>
    </source>
</evidence>
<dbReference type="GO" id="GO:0006915">
    <property type="term" value="P:apoptotic process"/>
    <property type="evidence" value="ECO:0007669"/>
    <property type="project" value="UniProtKB-KW"/>
</dbReference>
<dbReference type="InterPro" id="IPR001875">
    <property type="entry name" value="DED_dom"/>
</dbReference>
<feature type="domain" description="DED" evidence="4">
    <location>
        <begin position="5"/>
        <end position="78"/>
    </location>
</feature>
<dbReference type="PANTHER" id="PTHR48169">
    <property type="entry name" value="DED DOMAIN-CONTAINING PROTEIN"/>
    <property type="match status" value="1"/>
</dbReference>
<dbReference type="EMBL" id="JAAWVO010066843">
    <property type="protein sequence ID" value="MBN3323678.1"/>
    <property type="molecule type" value="Genomic_DNA"/>
</dbReference>
<dbReference type="SMART" id="SM00115">
    <property type="entry name" value="CASc"/>
    <property type="match status" value="1"/>
</dbReference>
<dbReference type="AlphaFoldDB" id="A0A8J7TH53"/>
<dbReference type="Pfam" id="PF00656">
    <property type="entry name" value="Peptidase_C14"/>
    <property type="match status" value="1"/>
</dbReference>
<feature type="domain" description="DED" evidence="4">
    <location>
        <begin position="96"/>
        <end position="174"/>
    </location>
</feature>
<evidence type="ECO:0000256" key="2">
    <source>
        <dbReference type="ARBA" id="ARBA00022703"/>
    </source>
</evidence>
<dbReference type="GO" id="GO:0042981">
    <property type="term" value="P:regulation of apoptotic process"/>
    <property type="evidence" value="ECO:0007669"/>
    <property type="project" value="InterPro"/>
</dbReference>
<dbReference type="GO" id="GO:0004197">
    <property type="term" value="F:cysteine-type endopeptidase activity"/>
    <property type="evidence" value="ECO:0007669"/>
    <property type="project" value="InterPro"/>
</dbReference>
<dbReference type="Proteomes" id="UP000736164">
    <property type="component" value="Unassembled WGS sequence"/>
</dbReference>
<keyword evidence="2" id="KW-0053">Apoptosis</keyword>
<feature type="domain" description="Caspase family p20" evidence="5">
    <location>
        <begin position="341"/>
        <end position="436"/>
    </location>
</feature>
<dbReference type="CDD" id="cd08340">
    <property type="entry name" value="DED_c-FLIP_r2"/>
    <property type="match status" value="1"/>
</dbReference>
<dbReference type="GO" id="GO:0005737">
    <property type="term" value="C:cytoplasm"/>
    <property type="evidence" value="ECO:0007669"/>
    <property type="project" value="UniProtKB-ARBA"/>
</dbReference>
<dbReference type="InterPro" id="IPR015917">
    <property type="entry name" value="Pept_C14A"/>
</dbReference>
<dbReference type="SMART" id="SM00031">
    <property type="entry name" value="DED"/>
    <property type="match status" value="2"/>
</dbReference>
<evidence type="ECO:0000313" key="6">
    <source>
        <dbReference type="EMBL" id="MBN3323678.1"/>
    </source>
</evidence>
<gene>
    <name evidence="6" type="primary">Cflar</name>
    <name evidence="6" type="ORF">GTO95_0017783</name>
</gene>
<dbReference type="PROSITE" id="PS50208">
    <property type="entry name" value="CASPASE_P20"/>
    <property type="match status" value="1"/>
</dbReference>
<reference evidence="6" key="1">
    <citation type="journal article" date="2021" name="Cell">
        <title>Tracing the genetic footprints of vertebrate landing in non-teleost ray-finned fishes.</title>
        <authorList>
            <person name="Bi X."/>
            <person name="Wang K."/>
            <person name="Yang L."/>
            <person name="Pan H."/>
            <person name="Jiang H."/>
            <person name="Wei Q."/>
            <person name="Fang M."/>
            <person name="Yu H."/>
            <person name="Zhu C."/>
            <person name="Cai Y."/>
            <person name="He Y."/>
            <person name="Gan X."/>
            <person name="Zeng H."/>
            <person name="Yu D."/>
            <person name="Zhu Y."/>
            <person name="Jiang H."/>
            <person name="Qiu Q."/>
            <person name="Yang H."/>
            <person name="Zhang Y.E."/>
            <person name="Wang W."/>
            <person name="Zhu M."/>
            <person name="He S."/>
            <person name="Zhang G."/>
        </authorList>
    </citation>
    <scope>NUCLEOTIDE SEQUENCE</scope>
    <source>
        <strain evidence="6">Allg_001</strain>
    </source>
</reference>
<evidence type="ECO:0000259" key="5">
    <source>
        <dbReference type="PROSITE" id="PS50208"/>
    </source>
</evidence>
<evidence type="ECO:0000313" key="7">
    <source>
        <dbReference type="Proteomes" id="UP000736164"/>
    </source>
</evidence>
<dbReference type="PROSITE" id="PS50168">
    <property type="entry name" value="DED"/>
    <property type="match status" value="2"/>
</dbReference>
<organism evidence="6 7">
    <name type="scientific">Atractosteus spatula</name>
    <name type="common">Alligator gar</name>
    <name type="synonym">Lepisosteus spatula</name>
    <dbReference type="NCBI Taxonomy" id="7917"/>
    <lineage>
        <taxon>Eukaryota</taxon>
        <taxon>Metazoa</taxon>
        <taxon>Chordata</taxon>
        <taxon>Craniata</taxon>
        <taxon>Vertebrata</taxon>
        <taxon>Euteleostomi</taxon>
        <taxon>Actinopterygii</taxon>
        <taxon>Neopterygii</taxon>
        <taxon>Holostei</taxon>
        <taxon>Semionotiformes</taxon>
        <taxon>Lepisosteidae</taxon>
        <taxon>Atractosteus</taxon>
    </lineage>
</organism>
<proteinExistence type="inferred from homology"/>
<keyword evidence="3" id="KW-0677">Repeat</keyword>
<protein>
    <submittedName>
        <fullName evidence="6">CFLAR regulator</fullName>
    </submittedName>
</protein>
<dbReference type="SUPFAM" id="SSF47986">
    <property type="entry name" value="DEATH domain"/>
    <property type="match status" value="1"/>
</dbReference>
<dbReference type="FunFam" id="1.10.533.10:FF:000016">
    <property type="entry name" value="CASP8 and FADD-like apoptosis regulator"/>
    <property type="match status" value="1"/>
</dbReference>
<keyword evidence="7" id="KW-1185">Reference proteome</keyword>
<dbReference type="Gene3D" id="1.10.533.10">
    <property type="entry name" value="Death Domain, Fas"/>
    <property type="match status" value="2"/>
</dbReference>
<evidence type="ECO:0000256" key="1">
    <source>
        <dbReference type="ARBA" id="ARBA00010134"/>
    </source>
</evidence>
<dbReference type="InterPro" id="IPR011029">
    <property type="entry name" value="DEATH-like_dom_sf"/>
</dbReference>
<feature type="non-terminal residue" evidence="6">
    <location>
        <position position="1"/>
    </location>
</feature>
<comment type="caution">
    <text evidence="6">The sequence shown here is derived from an EMBL/GenBank/DDBJ whole genome shotgun (WGS) entry which is preliminary data.</text>
</comment>
<dbReference type="Gene3D" id="3.40.50.1460">
    <property type="match status" value="1"/>
</dbReference>
<dbReference type="InterPro" id="IPR001309">
    <property type="entry name" value="Pept_C14_p20"/>
</dbReference>
<feature type="non-terminal residue" evidence="6">
    <location>
        <position position="550"/>
    </location>
</feature>
<evidence type="ECO:0000259" key="4">
    <source>
        <dbReference type="PROSITE" id="PS50168"/>
    </source>
</evidence>
<dbReference type="Pfam" id="PF01335">
    <property type="entry name" value="DED"/>
    <property type="match status" value="2"/>
</dbReference>
<dbReference type="PANTHER" id="PTHR48169:SF3">
    <property type="entry name" value="CASP8 AND FADD LIKE APOPTOSIS REGULATOR"/>
    <property type="match status" value="1"/>
</dbReference>
<dbReference type="SUPFAM" id="SSF52129">
    <property type="entry name" value="Caspase-like"/>
    <property type="match status" value="1"/>
</dbReference>
<name>A0A8J7TH53_ATRSP</name>
<sequence>MAEGHLSLTINQIADELNSEECKTLFYLCGNLDKCSSNEDVKDMLKALLKSGQVDHQFLLLELTYRIKRFDILKRVLMTNRKEVESILGRKCFISDYRVLMADVSEELSKEDVRSLIFLLSDTLPRMRLEKAKSFLDVIVELEKVDMVSHENLDLIEQCLRGIHRIDLAKKINVYQRKGAKSTAGLQIEREKMQCFRPSPEASSSQAFPQTVLQKSATAHETLNSALLLSLAATTARKLSCLTAFNFSIILSHFIKLCFFPTFFRVTSKTHTRSVILVKHAKGILKPNSVSKFTVHVRTILKCLLRLSCLSLFVLKQLEDVYRMQTDPRGICLIIDCVGNDGDMLHETFTKLRFKVILYKWLSLNDTLAFLNETARMTDHQRLDCFVCCIISRGTATGMLGTETQGPGLLFDNIRQLFTPEHCPGLLGKPKLFFIQNYVLSEPVPYYDDSDDIEADMPVVLHRVESIPTEADLFWSYCETEAGHLEKVHHSSVYFQALSAGLIKGQKRKMDLIDVHTEVNGLIYDHNQRNPTNKYCVNLRFTLRKNFILS</sequence>